<dbReference type="EMBL" id="BARS01025990">
    <property type="protein sequence ID" value="GAG10547.1"/>
    <property type="molecule type" value="Genomic_DNA"/>
</dbReference>
<name>X0VH86_9ZZZZ</name>
<organism evidence="1">
    <name type="scientific">marine sediment metagenome</name>
    <dbReference type="NCBI Taxonomy" id="412755"/>
    <lineage>
        <taxon>unclassified sequences</taxon>
        <taxon>metagenomes</taxon>
        <taxon>ecological metagenomes</taxon>
    </lineage>
</organism>
<dbReference type="AlphaFoldDB" id="X0VH86"/>
<evidence type="ECO:0000313" key="1">
    <source>
        <dbReference type="EMBL" id="GAG10547.1"/>
    </source>
</evidence>
<proteinExistence type="predicted"/>
<gene>
    <name evidence="1" type="ORF">S01H1_41007</name>
</gene>
<comment type="caution">
    <text evidence="1">The sequence shown here is derived from an EMBL/GenBank/DDBJ whole genome shotgun (WGS) entry which is preliminary data.</text>
</comment>
<sequence length="41" mass="4561">DSLIVYNPHSGYIGDGIGSITIWPRNQGVLGKRHVDSFYDL</sequence>
<reference evidence="1" key="1">
    <citation type="journal article" date="2014" name="Front. Microbiol.">
        <title>High frequency of phylogenetically diverse reductive dehalogenase-homologous genes in deep subseafloor sedimentary metagenomes.</title>
        <authorList>
            <person name="Kawai M."/>
            <person name="Futagami T."/>
            <person name="Toyoda A."/>
            <person name="Takaki Y."/>
            <person name="Nishi S."/>
            <person name="Hori S."/>
            <person name="Arai W."/>
            <person name="Tsubouchi T."/>
            <person name="Morono Y."/>
            <person name="Uchiyama I."/>
            <person name="Ito T."/>
            <person name="Fujiyama A."/>
            <person name="Inagaki F."/>
            <person name="Takami H."/>
        </authorList>
    </citation>
    <scope>NUCLEOTIDE SEQUENCE</scope>
    <source>
        <strain evidence="1">Expedition CK06-06</strain>
    </source>
</reference>
<accession>X0VH86</accession>
<protein>
    <submittedName>
        <fullName evidence="1">Uncharacterized protein</fullName>
    </submittedName>
</protein>
<feature type="non-terminal residue" evidence="1">
    <location>
        <position position="1"/>
    </location>
</feature>